<keyword evidence="10" id="KW-1185">Reference proteome</keyword>
<evidence type="ECO:0000256" key="4">
    <source>
        <dbReference type="ARBA" id="ARBA00022801"/>
    </source>
</evidence>
<dbReference type="OrthoDB" id="9809852at2"/>
<dbReference type="Proteomes" id="UP000007460">
    <property type="component" value="Chromosome"/>
</dbReference>
<keyword evidence="3" id="KW-0540">Nuclease</keyword>
<dbReference type="GO" id="GO:0003676">
    <property type="term" value="F:nucleic acid binding"/>
    <property type="evidence" value="ECO:0007669"/>
    <property type="project" value="InterPro"/>
</dbReference>
<dbReference type="eggNOG" id="COG0608">
    <property type="taxonomic scope" value="Bacteria"/>
</dbReference>
<dbReference type="RefSeq" id="WP_013045357.1">
    <property type="nucleotide sequence ID" value="NC_014010.1"/>
</dbReference>
<dbReference type="PANTHER" id="PTHR30255:SF2">
    <property type="entry name" value="SINGLE-STRANDED-DNA-SPECIFIC EXONUCLEASE RECJ"/>
    <property type="match status" value="1"/>
</dbReference>
<dbReference type="SUPFAM" id="SSF64182">
    <property type="entry name" value="DHH phosphoesterases"/>
    <property type="match status" value="1"/>
</dbReference>
<gene>
    <name evidence="9" type="ordered locus">SAR116_0485</name>
</gene>
<dbReference type="InterPro" id="IPR004610">
    <property type="entry name" value="RecJ"/>
</dbReference>
<evidence type="ECO:0000256" key="1">
    <source>
        <dbReference type="ARBA" id="ARBA00005915"/>
    </source>
</evidence>
<dbReference type="Pfam" id="PF02272">
    <property type="entry name" value="DHHA1"/>
    <property type="match status" value="1"/>
</dbReference>
<dbReference type="PANTHER" id="PTHR30255">
    <property type="entry name" value="SINGLE-STRANDED-DNA-SPECIFIC EXONUCLEASE RECJ"/>
    <property type="match status" value="1"/>
</dbReference>
<dbReference type="InterPro" id="IPR051673">
    <property type="entry name" value="SSDNA_exonuclease_RecJ"/>
</dbReference>
<dbReference type="Gene3D" id="3.10.310.30">
    <property type="match status" value="1"/>
</dbReference>
<evidence type="ECO:0000313" key="9">
    <source>
        <dbReference type="EMBL" id="ADE38728.1"/>
    </source>
</evidence>
<evidence type="ECO:0000259" key="6">
    <source>
        <dbReference type="Pfam" id="PF01368"/>
    </source>
</evidence>
<evidence type="ECO:0000256" key="2">
    <source>
        <dbReference type="ARBA" id="ARBA00019841"/>
    </source>
</evidence>
<accession>D5BR14</accession>
<dbReference type="Pfam" id="PF01368">
    <property type="entry name" value="DHH"/>
    <property type="match status" value="1"/>
</dbReference>
<feature type="domain" description="DHHA1" evidence="7">
    <location>
        <begin position="372"/>
        <end position="467"/>
    </location>
</feature>
<keyword evidence="5 9" id="KW-0269">Exonuclease</keyword>
<evidence type="ECO:0000259" key="8">
    <source>
        <dbReference type="Pfam" id="PF17768"/>
    </source>
</evidence>
<dbReference type="InterPro" id="IPR001667">
    <property type="entry name" value="DDH_dom"/>
</dbReference>
<feature type="domain" description="RecJ OB" evidence="8">
    <location>
        <begin position="486"/>
        <end position="594"/>
    </location>
</feature>
<dbReference type="Pfam" id="PF17768">
    <property type="entry name" value="RecJ_OB"/>
    <property type="match status" value="1"/>
</dbReference>
<evidence type="ECO:0000256" key="3">
    <source>
        <dbReference type="ARBA" id="ARBA00022722"/>
    </source>
</evidence>
<dbReference type="HOGENOM" id="CLU_009736_5_1_5"/>
<dbReference type="Gene3D" id="3.90.1640.30">
    <property type="match status" value="1"/>
</dbReference>
<dbReference type="InterPro" id="IPR038763">
    <property type="entry name" value="DHH_sf"/>
</dbReference>
<dbReference type="GO" id="GO:0006281">
    <property type="term" value="P:DNA repair"/>
    <property type="evidence" value="ECO:0007669"/>
    <property type="project" value="InterPro"/>
</dbReference>
<proteinExistence type="inferred from homology"/>
<evidence type="ECO:0000259" key="7">
    <source>
        <dbReference type="Pfam" id="PF02272"/>
    </source>
</evidence>
<reference evidence="9 10" key="1">
    <citation type="journal article" date="2010" name="J. Bacteriol.">
        <title>Complete genome sequence of "Candidatus Puniceispirillum marinum" IMCC1322, a representative of the SAR116 clade in the Alphaproteobacteria.</title>
        <authorList>
            <person name="Oh H.M."/>
            <person name="Kwon K.K."/>
            <person name="Kang I."/>
            <person name="Kang S.G."/>
            <person name="Lee J.H."/>
            <person name="Kim S.J."/>
            <person name="Cho J.C."/>
        </authorList>
    </citation>
    <scope>NUCLEOTIDE SEQUENCE [LARGE SCALE GENOMIC DNA]</scope>
    <source>
        <strain evidence="9 10">IMCC1322</strain>
    </source>
</reference>
<dbReference type="GO" id="GO:0008409">
    <property type="term" value="F:5'-3' exonuclease activity"/>
    <property type="evidence" value="ECO:0007669"/>
    <property type="project" value="InterPro"/>
</dbReference>
<dbReference type="EMBL" id="CP001751">
    <property type="protein sequence ID" value="ADE38728.1"/>
    <property type="molecule type" value="Genomic_DNA"/>
</dbReference>
<name>D5BR14_PUNMI</name>
<dbReference type="NCBIfam" id="TIGR00644">
    <property type="entry name" value="recJ"/>
    <property type="match status" value="1"/>
</dbReference>
<comment type="similarity">
    <text evidence="1">Belongs to the RecJ family.</text>
</comment>
<keyword evidence="4 9" id="KW-0378">Hydrolase</keyword>
<dbReference type="STRING" id="488538.SAR116_0485"/>
<dbReference type="InterPro" id="IPR041122">
    <property type="entry name" value="RecJ_OB"/>
</dbReference>
<dbReference type="GO" id="GO:0006310">
    <property type="term" value="P:DNA recombination"/>
    <property type="evidence" value="ECO:0007669"/>
    <property type="project" value="InterPro"/>
</dbReference>
<evidence type="ECO:0000313" key="10">
    <source>
        <dbReference type="Proteomes" id="UP000007460"/>
    </source>
</evidence>
<organism evidence="9 10">
    <name type="scientific">Puniceispirillum marinum (strain IMCC1322)</name>
    <dbReference type="NCBI Taxonomy" id="488538"/>
    <lineage>
        <taxon>Bacteria</taxon>
        <taxon>Pseudomonadati</taxon>
        <taxon>Pseudomonadota</taxon>
        <taxon>Alphaproteobacteria</taxon>
        <taxon>Candidatus Puniceispirillales</taxon>
        <taxon>Candidatus Puniceispirillaceae</taxon>
        <taxon>Candidatus Puniceispirillum</taxon>
    </lineage>
</organism>
<sequence>MTPDACLGITQSASDARWDHISASLNAHDTDRYTAGLQEHFADMPLPIARILASRGISAIEVETLIDPRLRDLLPDPSRFKDMDKAVARIADSVEAGDAIGIFGDYDVDGASAAALFVNVMRALHIETFVHIPDRFKEGYGPNANALTRLQEKGASLLLTVDCGISAHAPLAAVADSGMDVIVIDHHIAGPELPRAHSVINPNRLDEDGRYGHLCAAGVCFIVLVGVLRALRQRGFFEDRKAPDLLQQLDLVALATVCDVVPLTDLNRAFVAQGLKIMANRHNHGLARLADVAGMNSAPNPYALGFLIGPRINAAGRIGVSELGVKLLSCQREDEAIGLAARLDEMNKERRSIEDDIRAHAMDRASAQSDNHVLVVGDEAWHEGVIGIVAGRLKDRFAKPACVIAFSPDGLGKGSARSIPGFAIGNAIIAAHQMGLLEGGGGHDMAAGFSIMKDKLAAFQAFMNQRLLDDLKGEIPKVSHKVSALLSVAGCQPEVSDWLDKLGPFGSGNPEPRFVLPDCRIKNIRLVGDAGAHVSCRLDDGSGTALNAIAFQAGGAPIGQLLQQAADGRYLHILGKLRRDRYRGGRAMQIEIEDVATPALAFGRS</sequence>
<dbReference type="AlphaFoldDB" id="D5BR14"/>
<feature type="domain" description="DDH" evidence="6">
    <location>
        <begin position="100"/>
        <end position="255"/>
    </location>
</feature>
<protein>
    <recommendedName>
        <fullName evidence="2">Single-stranded-DNA-specific exonuclease RecJ</fullName>
    </recommendedName>
</protein>
<evidence type="ECO:0000256" key="5">
    <source>
        <dbReference type="ARBA" id="ARBA00022839"/>
    </source>
</evidence>
<dbReference type="InterPro" id="IPR003156">
    <property type="entry name" value="DHHA1_dom"/>
</dbReference>
<dbReference type="KEGG" id="apb:SAR116_0485"/>